<protein>
    <submittedName>
        <fullName evidence="4 5">Alkaline phosphatase</fullName>
    </submittedName>
</protein>
<dbReference type="AlphaFoldDB" id="A0A0U3H7F4"/>
<proteinExistence type="predicted"/>
<dbReference type="PANTHER" id="PTHR43606">
    <property type="entry name" value="PHOSPHATASE, PUTATIVE (AFU_ORTHOLOGUE AFUA_6G08710)-RELATED"/>
    <property type="match status" value="1"/>
</dbReference>
<dbReference type="RefSeq" id="WP_058857517.1">
    <property type="nucleotide sequence ID" value="NZ_BJZR01000042.1"/>
</dbReference>
<dbReference type="Pfam" id="PF16655">
    <property type="entry name" value="PhoD_N"/>
    <property type="match status" value="1"/>
</dbReference>
<dbReference type="Gene3D" id="3.60.21.70">
    <property type="entry name" value="PhoD-like phosphatase"/>
    <property type="match status" value="1"/>
</dbReference>
<feature type="signal peptide" evidence="1">
    <location>
        <begin position="1"/>
        <end position="27"/>
    </location>
</feature>
<dbReference type="Pfam" id="PF09423">
    <property type="entry name" value="PhoD"/>
    <property type="match status" value="1"/>
</dbReference>
<dbReference type="PROSITE" id="PS51318">
    <property type="entry name" value="TAT"/>
    <property type="match status" value="1"/>
</dbReference>
<dbReference type="STRING" id="446860.AS188_02500"/>
<keyword evidence="1" id="KW-0732">Signal</keyword>
<evidence type="ECO:0000259" key="2">
    <source>
        <dbReference type="Pfam" id="PF09423"/>
    </source>
</evidence>
<feature type="chain" id="PRO_5044547205" evidence="1">
    <location>
        <begin position="28"/>
        <end position="529"/>
    </location>
</feature>
<gene>
    <name evidence="5" type="primary">phoD</name>
    <name evidence="4" type="ORF">AS188_02500</name>
    <name evidence="5" type="ORF">KFL01_17070</name>
</gene>
<evidence type="ECO:0000313" key="6">
    <source>
        <dbReference type="Proteomes" id="UP000057181"/>
    </source>
</evidence>
<dbReference type="InterPro" id="IPR006311">
    <property type="entry name" value="TAT_signal"/>
</dbReference>
<dbReference type="InterPro" id="IPR029052">
    <property type="entry name" value="Metallo-depent_PP-like"/>
</dbReference>
<dbReference type="InterPro" id="IPR032093">
    <property type="entry name" value="PhoD_N"/>
</dbReference>
<dbReference type="InterPro" id="IPR052900">
    <property type="entry name" value="Phospholipid_Metab_Enz"/>
</dbReference>
<dbReference type="CDD" id="cd07389">
    <property type="entry name" value="MPP_PhoD"/>
    <property type="match status" value="1"/>
</dbReference>
<dbReference type="InterPro" id="IPR018946">
    <property type="entry name" value="PhoD-like_MPP"/>
</dbReference>
<evidence type="ECO:0000259" key="3">
    <source>
        <dbReference type="Pfam" id="PF16655"/>
    </source>
</evidence>
<dbReference type="EMBL" id="CP013254">
    <property type="protein sequence ID" value="ALU38805.1"/>
    <property type="molecule type" value="Genomic_DNA"/>
</dbReference>
<evidence type="ECO:0000313" key="5">
    <source>
        <dbReference type="EMBL" id="GEO92401.1"/>
    </source>
</evidence>
<feature type="domain" description="Phospholipase D N-terminal" evidence="3">
    <location>
        <begin position="44"/>
        <end position="142"/>
    </location>
</feature>
<evidence type="ECO:0000256" key="1">
    <source>
        <dbReference type="SAM" id="SignalP"/>
    </source>
</evidence>
<dbReference type="PANTHER" id="PTHR43606:SF2">
    <property type="entry name" value="ALKALINE PHOSPHATASE FAMILY PROTEIN (AFU_ORTHOLOGUE AFUA_5G03860)"/>
    <property type="match status" value="1"/>
</dbReference>
<dbReference type="EMBL" id="BJZR01000042">
    <property type="protein sequence ID" value="GEO92401.1"/>
    <property type="molecule type" value="Genomic_DNA"/>
</dbReference>
<keyword evidence="7" id="KW-1185">Reference proteome</keyword>
<dbReference type="KEGG" id="kfv:AS188_02500"/>
<dbReference type="OrthoDB" id="3497025at2"/>
<evidence type="ECO:0000313" key="7">
    <source>
        <dbReference type="Proteomes" id="UP000321155"/>
    </source>
</evidence>
<organism evidence="4 6">
    <name type="scientific">Kocuria flava</name>
    <dbReference type="NCBI Taxonomy" id="446860"/>
    <lineage>
        <taxon>Bacteria</taxon>
        <taxon>Bacillati</taxon>
        <taxon>Actinomycetota</taxon>
        <taxon>Actinomycetes</taxon>
        <taxon>Micrococcales</taxon>
        <taxon>Micrococcaceae</taxon>
        <taxon>Kocuria</taxon>
    </lineage>
</organism>
<feature type="domain" description="PhoD-like phosphatase metallophosphatase" evidence="2">
    <location>
        <begin position="155"/>
        <end position="497"/>
    </location>
</feature>
<dbReference type="Proteomes" id="UP000321155">
    <property type="component" value="Unassembled WGS sequence"/>
</dbReference>
<reference evidence="4 6" key="1">
    <citation type="submission" date="2015-11" db="EMBL/GenBank/DDBJ databases">
        <title>Complete Genome Sequence of Kocuria flava strain HO-9041.</title>
        <authorList>
            <person name="Zhou M."/>
            <person name="Dai J."/>
        </authorList>
    </citation>
    <scope>NUCLEOTIDE SEQUENCE [LARGE SCALE GENOMIC DNA]</scope>
    <source>
        <strain evidence="4 6">HO-9041</strain>
    </source>
</reference>
<reference evidence="5 7" key="2">
    <citation type="submission" date="2019-07" db="EMBL/GenBank/DDBJ databases">
        <title>Whole genome shotgun sequence of Kocuria flava NBRC 107626.</title>
        <authorList>
            <person name="Hosoyama A."/>
            <person name="Uohara A."/>
            <person name="Ohji S."/>
            <person name="Ichikawa N."/>
        </authorList>
    </citation>
    <scope>NUCLEOTIDE SEQUENCE [LARGE SCALE GENOMIC DNA]</scope>
    <source>
        <strain evidence="5 7">NBRC 107626</strain>
    </source>
</reference>
<dbReference type="InterPro" id="IPR038607">
    <property type="entry name" value="PhoD-like_sf"/>
</dbReference>
<dbReference type="Gene3D" id="2.60.40.380">
    <property type="entry name" value="Purple acid phosphatase-like, N-terminal"/>
    <property type="match status" value="1"/>
</dbReference>
<dbReference type="Proteomes" id="UP000057181">
    <property type="component" value="Chromosome"/>
</dbReference>
<accession>A0A0U3H7F4</accession>
<evidence type="ECO:0000313" key="4">
    <source>
        <dbReference type="EMBL" id="ALU38805.1"/>
    </source>
</evidence>
<dbReference type="SUPFAM" id="SSF56300">
    <property type="entry name" value="Metallo-dependent phosphatases"/>
    <property type="match status" value="1"/>
</dbReference>
<name>A0A0U3H7F4_9MICC</name>
<sequence length="529" mass="58861">MTTSRRTLLAAGLGAGLVAAVPGIATAAPAASRGASLTGDPFTLGVASGDPWPDGFVLWTRLALDPLAEDGLGGMPSRPVQVSWEVAEDEGMRSVVRRGSEIARPESAHAVHVELHGLRPGREYWYRFRTARHLSPVGRALTTPAWDETPAALAMAFASCSQYEHGWFTAYRRLAEDQPDLVLHLGDYQYEYRAKSYVSGDGNVRDHEGPETVDLPTYRLRHAQYKTDEDLQAAHAVAPWLVVWDDHEVDNNWAASIPENRDAGQGNDTDERFRRRRAAAFQAYWENMPLRRPSAPAGDRMRIYRRVQWGQLANFHMLDTRQYRDDQLAGDGWDKNVAERWDPARSITGAAQEKWLLDGFRSSTARWDLLGQQVFFAERDRAQAPDVDDVSMDGWDGYAASRERIVRGWQDAGVRNPVVLTGDVHRHWAADIRADARDPDAPVVGSELVCSSITSTGDGSGATTDPMMAWNPHLRFYADQRGYVRTRITPEAMTADFRVLDRVTVPGAAATTKASWVLEDGVRGLQRRG</sequence>